<feature type="compositionally biased region" description="Acidic residues" evidence="1">
    <location>
        <begin position="1"/>
        <end position="13"/>
    </location>
</feature>
<dbReference type="Proteomes" id="UP000756710">
    <property type="component" value="Unassembled WGS sequence"/>
</dbReference>
<evidence type="ECO:0000313" key="3">
    <source>
        <dbReference type="EMBL" id="MBP2068714.1"/>
    </source>
</evidence>
<dbReference type="EMBL" id="JAGGLR010000049">
    <property type="protein sequence ID" value="MBP2068714.1"/>
    <property type="molecule type" value="Genomic_DNA"/>
</dbReference>
<reference evidence="2" key="1">
    <citation type="submission" date="2014-05" db="EMBL/GenBank/DDBJ databases">
        <authorList>
            <person name="Horn Fabian"/>
        </authorList>
    </citation>
    <scope>NUCLEOTIDE SEQUENCE</scope>
</reference>
<evidence type="ECO:0000313" key="2">
    <source>
        <dbReference type="EMBL" id="CDR01356.1"/>
    </source>
</evidence>
<reference evidence="3 4" key="2">
    <citation type="submission" date="2021-03" db="EMBL/GenBank/DDBJ databases">
        <title>Genomic Encyclopedia of Type Strains, Phase IV (KMG-IV): sequencing the most valuable type-strain genomes for metagenomic binning, comparative biology and taxonomic classification.</title>
        <authorList>
            <person name="Goeker M."/>
        </authorList>
    </citation>
    <scope>NUCLEOTIDE SEQUENCE [LARGE SCALE GENOMIC DNA]</scope>
    <source>
        <strain evidence="3 4">DSM 41954</strain>
    </source>
</reference>
<dbReference type="EMBL" id="LK022848">
    <property type="protein sequence ID" value="CDR01356.1"/>
    <property type="molecule type" value="Genomic_DNA"/>
</dbReference>
<accession>A0A060ZBD9</accession>
<evidence type="ECO:0000256" key="1">
    <source>
        <dbReference type="SAM" id="MobiDB-lite"/>
    </source>
</evidence>
<dbReference type="HOGENOM" id="CLU_2994740_0_0_11"/>
<keyword evidence="4" id="KW-1185">Reference proteome</keyword>
<proteinExistence type="predicted"/>
<gene>
    <name evidence="3" type="ORF">J2Z30_009796</name>
    <name evidence="2" type="ORF">SIRAN310</name>
</gene>
<dbReference type="AlphaFoldDB" id="A0A060ZBD9"/>
<name>A0A060ZBD9_9ACTN</name>
<feature type="compositionally biased region" description="Low complexity" evidence="1">
    <location>
        <begin position="34"/>
        <end position="45"/>
    </location>
</feature>
<feature type="region of interest" description="Disordered" evidence="1">
    <location>
        <begin position="1"/>
        <end position="45"/>
    </location>
</feature>
<dbReference type="RefSeq" id="WP_209469174.1">
    <property type="nucleotide sequence ID" value="NZ_BAABDR010000024.1"/>
</dbReference>
<organism evidence="2">
    <name type="scientific">Streptomyces iranensis</name>
    <dbReference type="NCBI Taxonomy" id="576784"/>
    <lineage>
        <taxon>Bacteria</taxon>
        <taxon>Bacillati</taxon>
        <taxon>Actinomycetota</taxon>
        <taxon>Actinomycetes</taxon>
        <taxon>Kitasatosporales</taxon>
        <taxon>Streptomycetaceae</taxon>
        <taxon>Streptomyces</taxon>
        <taxon>Streptomyces violaceusniger group</taxon>
    </lineage>
</organism>
<evidence type="ECO:0000313" key="4">
    <source>
        <dbReference type="Proteomes" id="UP000756710"/>
    </source>
</evidence>
<sequence length="57" mass="5709">MAEVLSEPDEAGEDGVSCHVDGEEETSGESLEQAAGAGSAAAGAARSRVRRCVKSMG</sequence>
<protein>
    <submittedName>
        <fullName evidence="2">Uncharacterized protein</fullName>
    </submittedName>
</protein>